<keyword evidence="2" id="KW-1185">Reference proteome</keyword>
<sequence>MCVMEPDNATGRAVCLIPALKRARIRHRRVCALKKTTNIWFSWVWSASGKRKKVVGPTKTRISSLQQTCLFTWWKGTIVHRPKV</sequence>
<dbReference type="EMBL" id="JBHFFA010000001">
    <property type="protein sequence ID" value="KAL2652090.1"/>
    <property type="molecule type" value="Genomic_DNA"/>
</dbReference>
<dbReference type="AlphaFoldDB" id="A0ABD1ZL98"/>
<evidence type="ECO:0000313" key="2">
    <source>
        <dbReference type="Proteomes" id="UP001605036"/>
    </source>
</evidence>
<protein>
    <submittedName>
        <fullName evidence="1">Uncharacterized protein</fullName>
    </submittedName>
</protein>
<organism evidence="1 2">
    <name type="scientific">Riccia fluitans</name>
    <dbReference type="NCBI Taxonomy" id="41844"/>
    <lineage>
        <taxon>Eukaryota</taxon>
        <taxon>Viridiplantae</taxon>
        <taxon>Streptophyta</taxon>
        <taxon>Embryophyta</taxon>
        <taxon>Marchantiophyta</taxon>
        <taxon>Marchantiopsida</taxon>
        <taxon>Marchantiidae</taxon>
        <taxon>Marchantiales</taxon>
        <taxon>Ricciaceae</taxon>
        <taxon>Riccia</taxon>
    </lineage>
</organism>
<proteinExistence type="predicted"/>
<evidence type="ECO:0000313" key="1">
    <source>
        <dbReference type="EMBL" id="KAL2652090.1"/>
    </source>
</evidence>
<accession>A0ABD1ZL98</accession>
<reference evidence="1 2" key="1">
    <citation type="submission" date="2024-09" db="EMBL/GenBank/DDBJ databases">
        <title>Chromosome-scale assembly of Riccia fluitans.</title>
        <authorList>
            <person name="Paukszto L."/>
            <person name="Sawicki J."/>
            <person name="Karawczyk K."/>
            <person name="Piernik-Szablinska J."/>
            <person name="Szczecinska M."/>
            <person name="Mazdziarz M."/>
        </authorList>
    </citation>
    <scope>NUCLEOTIDE SEQUENCE [LARGE SCALE GENOMIC DNA]</scope>
    <source>
        <strain evidence="1">Rf_01</strain>
        <tissue evidence="1">Aerial parts of the thallus</tissue>
    </source>
</reference>
<dbReference type="Proteomes" id="UP001605036">
    <property type="component" value="Unassembled WGS sequence"/>
</dbReference>
<gene>
    <name evidence="1" type="ORF">R1flu_020218</name>
</gene>
<comment type="caution">
    <text evidence="1">The sequence shown here is derived from an EMBL/GenBank/DDBJ whole genome shotgun (WGS) entry which is preliminary data.</text>
</comment>
<name>A0ABD1ZL98_9MARC</name>